<gene>
    <name evidence="2" type="ORF">PHMEG_00014691</name>
</gene>
<dbReference type="Proteomes" id="UP000198211">
    <property type="component" value="Unassembled WGS sequence"/>
</dbReference>
<feature type="compositionally biased region" description="Acidic residues" evidence="1">
    <location>
        <begin position="337"/>
        <end position="356"/>
    </location>
</feature>
<feature type="compositionally biased region" description="Basic and acidic residues" evidence="1">
    <location>
        <begin position="375"/>
        <end position="386"/>
    </location>
</feature>
<feature type="region of interest" description="Disordered" evidence="1">
    <location>
        <begin position="372"/>
        <end position="430"/>
    </location>
</feature>
<feature type="compositionally biased region" description="Basic and acidic residues" evidence="1">
    <location>
        <begin position="151"/>
        <end position="164"/>
    </location>
</feature>
<proteinExistence type="predicted"/>
<sequence length="549" mass="60696">MSNAASPNESSSGGAPGSAFDPHSTREELHRYATRFFRRVGELTAALAIQTFPRGLDPPSVEHQDRLDDLRDYIRERDRAMPFMQHTFNWLRVERDDLQVSVDACGPTPPDPQLSVADMHALEDQVADLESRVGQLLQEREPAGEEILDLQEQRDSADRARDQAADQLTGHRGFLPNQVQLDHMTSEYSNLQDRFDQVSRERDTLNAQVQAKDREADELQGRIQKNIEEIKREKSRSPMTEDRKMDLDREEDPDNYNMGGGSDVEETPDPGHTLLDELLEKDHGAASPVPTPELRYLTYEKDRSRKSGAPPSSDPASKSKSKSKSRSTGDPKSSENVDPEPGDQESDADTSTEGDNDEVLDDMLLAQTVMALSRPKSEQRRRDHAAPHRTSAGGDVDPGSGGDSDGGNSSNGSGGGGGGGSPVDPTGMPLLSTMLPRRLFAADHECIPVRQQTHQYNIADVDPWMIQQINTLTIMTMTLEVLSRALSFRPEWIFPGHVPRVATPRPGQHYSHLITVHNVRALMAALPGTSSLEPTFLSQCLFKSRSTVV</sequence>
<dbReference type="AlphaFoldDB" id="A0A225W3P2"/>
<accession>A0A225W3P2</accession>
<feature type="compositionally biased region" description="Polar residues" evidence="1">
    <location>
        <begin position="1"/>
        <end position="13"/>
    </location>
</feature>
<keyword evidence="3" id="KW-1185">Reference proteome</keyword>
<dbReference type="OrthoDB" id="146317at2759"/>
<protein>
    <submittedName>
        <fullName evidence="2">Uncharacterized protein</fullName>
    </submittedName>
</protein>
<feature type="region of interest" description="Disordered" evidence="1">
    <location>
        <begin position="151"/>
        <end position="178"/>
    </location>
</feature>
<dbReference type="EMBL" id="NBNE01001915">
    <property type="protein sequence ID" value="OWZ12182.1"/>
    <property type="molecule type" value="Genomic_DNA"/>
</dbReference>
<organism evidence="2 3">
    <name type="scientific">Phytophthora megakarya</name>
    <dbReference type="NCBI Taxonomy" id="4795"/>
    <lineage>
        <taxon>Eukaryota</taxon>
        <taxon>Sar</taxon>
        <taxon>Stramenopiles</taxon>
        <taxon>Oomycota</taxon>
        <taxon>Peronosporomycetes</taxon>
        <taxon>Peronosporales</taxon>
        <taxon>Peronosporaceae</taxon>
        <taxon>Phytophthora</taxon>
    </lineage>
</organism>
<feature type="compositionally biased region" description="Gly residues" evidence="1">
    <location>
        <begin position="412"/>
        <end position="421"/>
    </location>
</feature>
<evidence type="ECO:0000313" key="3">
    <source>
        <dbReference type="Proteomes" id="UP000198211"/>
    </source>
</evidence>
<feature type="region of interest" description="Disordered" evidence="1">
    <location>
        <begin position="1"/>
        <end position="25"/>
    </location>
</feature>
<feature type="region of interest" description="Disordered" evidence="1">
    <location>
        <begin position="210"/>
        <end position="356"/>
    </location>
</feature>
<name>A0A225W3P2_9STRA</name>
<evidence type="ECO:0000313" key="2">
    <source>
        <dbReference type="EMBL" id="OWZ12182.1"/>
    </source>
</evidence>
<feature type="compositionally biased region" description="Basic and acidic residues" evidence="1">
    <location>
        <begin position="274"/>
        <end position="284"/>
    </location>
</feature>
<comment type="caution">
    <text evidence="2">The sequence shown here is derived from an EMBL/GenBank/DDBJ whole genome shotgun (WGS) entry which is preliminary data.</text>
</comment>
<feature type="compositionally biased region" description="Low complexity" evidence="1">
    <location>
        <begin position="307"/>
        <end position="318"/>
    </location>
</feature>
<reference evidence="3" key="1">
    <citation type="submission" date="2017-03" db="EMBL/GenBank/DDBJ databases">
        <title>Phytopthora megakarya and P. palmivora, two closely related causual agents of cacao black pod achieved similar genome size and gene model numbers by different mechanisms.</title>
        <authorList>
            <person name="Ali S."/>
            <person name="Shao J."/>
            <person name="Larry D.J."/>
            <person name="Kronmiller B."/>
            <person name="Shen D."/>
            <person name="Strem M.D."/>
            <person name="Melnick R.L."/>
            <person name="Guiltinan M.J."/>
            <person name="Tyler B.M."/>
            <person name="Meinhardt L.W."/>
            <person name="Bailey B.A."/>
        </authorList>
    </citation>
    <scope>NUCLEOTIDE SEQUENCE [LARGE SCALE GENOMIC DNA]</scope>
    <source>
        <strain evidence="3">zdho120</strain>
    </source>
</reference>
<feature type="compositionally biased region" description="Basic and acidic residues" evidence="1">
    <location>
        <begin position="211"/>
        <end position="247"/>
    </location>
</feature>
<evidence type="ECO:0000256" key="1">
    <source>
        <dbReference type="SAM" id="MobiDB-lite"/>
    </source>
</evidence>